<evidence type="ECO:0000256" key="8">
    <source>
        <dbReference type="SAM" id="Phobius"/>
    </source>
</evidence>
<dbReference type="KEGG" id="xak:KIMC2_19630"/>
<dbReference type="GO" id="GO:0009401">
    <property type="term" value="P:phosphoenolpyruvate-dependent sugar phosphotransferase system"/>
    <property type="evidence" value="ECO:0007669"/>
    <property type="project" value="InterPro"/>
</dbReference>
<keyword evidence="4" id="KW-0762">Sugar transport</keyword>
<evidence type="ECO:0000313" key="10">
    <source>
        <dbReference type="EMBL" id="BDR57401.1"/>
    </source>
</evidence>
<feature type="transmembrane region" description="Helical" evidence="8">
    <location>
        <begin position="12"/>
        <end position="33"/>
    </location>
</feature>
<dbReference type="AlphaFoldDB" id="A0AAU9D4J4"/>
<feature type="transmembrane region" description="Helical" evidence="8">
    <location>
        <begin position="204"/>
        <end position="230"/>
    </location>
</feature>
<keyword evidence="7 8" id="KW-0472">Membrane</keyword>
<keyword evidence="2" id="KW-0813">Transport</keyword>
<dbReference type="Pfam" id="PF13303">
    <property type="entry name" value="PTS_EIIC_2"/>
    <property type="match status" value="1"/>
</dbReference>
<evidence type="ECO:0000256" key="1">
    <source>
        <dbReference type="ARBA" id="ARBA00004651"/>
    </source>
</evidence>
<protein>
    <submittedName>
        <fullName evidence="10">Membrane protein</fullName>
    </submittedName>
</protein>
<feature type="transmembrane region" description="Helical" evidence="8">
    <location>
        <begin position="82"/>
        <end position="103"/>
    </location>
</feature>
<dbReference type="GO" id="GO:0005886">
    <property type="term" value="C:plasma membrane"/>
    <property type="evidence" value="ECO:0007669"/>
    <property type="project" value="UniProtKB-SubCell"/>
</dbReference>
<feature type="transmembrane region" description="Helical" evidence="8">
    <location>
        <begin position="174"/>
        <end position="192"/>
    </location>
</feature>
<gene>
    <name evidence="10" type="ORF">KIMC2_19630</name>
</gene>
<dbReference type="EMBL" id="AP026801">
    <property type="protein sequence ID" value="BDR57401.1"/>
    <property type="molecule type" value="Genomic_DNA"/>
</dbReference>
<name>A0AAU9D4J4_9LACO</name>
<dbReference type="GO" id="GO:0008982">
    <property type="term" value="F:protein-N(PI)-phosphohistidine-sugar phosphotransferase activity"/>
    <property type="evidence" value="ECO:0007669"/>
    <property type="project" value="InterPro"/>
</dbReference>
<evidence type="ECO:0000256" key="3">
    <source>
        <dbReference type="ARBA" id="ARBA00022475"/>
    </source>
</evidence>
<evidence type="ECO:0000313" key="11">
    <source>
        <dbReference type="Proteomes" id="UP001321804"/>
    </source>
</evidence>
<dbReference type="Proteomes" id="UP001321804">
    <property type="component" value="Chromosome"/>
</dbReference>
<feature type="domain" description="Phosphotransferase system EIIC" evidence="9">
    <location>
        <begin position="15"/>
        <end position="345"/>
    </location>
</feature>
<keyword evidence="3" id="KW-1003">Cell membrane</keyword>
<feature type="transmembrane region" description="Helical" evidence="8">
    <location>
        <begin position="309"/>
        <end position="332"/>
    </location>
</feature>
<evidence type="ECO:0000256" key="6">
    <source>
        <dbReference type="ARBA" id="ARBA00022989"/>
    </source>
</evidence>
<accession>A0AAU9D4J4</accession>
<evidence type="ECO:0000256" key="5">
    <source>
        <dbReference type="ARBA" id="ARBA00022692"/>
    </source>
</evidence>
<feature type="transmembrane region" description="Helical" evidence="8">
    <location>
        <begin position="133"/>
        <end position="154"/>
    </location>
</feature>
<keyword evidence="6 8" id="KW-1133">Transmembrane helix</keyword>
<comment type="subcellular location">
    <subcellularLocation>
        <location evidence="1">Cell membrane</location>
        <topology evidence="1">Multi-pass membrane protein</topology>
    </subcellularLocation>
</comment>
<dbReference type="RefSeq" id="WP_317696471.1">
    <property type="nucleotide sequence ID" value="NZ_AP026801.1"/>
</dbReference>
<reference evidence="10 11" key="1">
    <citation type="journal article" date="2023" name="Microbiol. Spectr.">
        <title>Symbiosis of Carpenter Bees with Uncharacterized Lactic Acid Bacteria Showing NAD Auxotrophy.</title>
        <authorList>
            <person name="Kawasaki S."/>
            <person name="Ozawa K."/>
            <person name="Mori T."/>
            <person name="Yamamoto A."/>
            <person name="Ito M."/>
            <person name="Ohkuma M."/>
            <person name="Sakamoto M."/>
            <person name="Matsutani M."/>
        </authorList>
    </citation>
    <scope>NUCLEOTIDE SEQUENCE [LARGE SCALE GENOMIC DNA]</scope>
    <source>
        <strain evidence="10 11">KimC2</strain>
    </source>
</reference>
<feature type="transmembrane region" description="Helical" evidence="8">
    <location>
        <begin position="53"/>
        <end position="70"/>
    </location>
</feature>
<evidence type="ECO:0000256" key="4">
    <source>
        <dbReference type="ARBA" id="ARBA00022597"/>
    </source>
</evidence>
<feature type="transmembrane region" description="Helical" evidence="8">
    <location>
        <begin position="284"/>
        <end position="303"/>
    </location>
</feature>
<proteinExistence type="predicted"/>
<evidence type="ECO:0000256" key="7">
    <source>
        <dbReference type="ARBA" id="ARBA00023136"/>
    </source>
</evidence>
<feature type="transmembrane region" description="Helical" evidence="8">
    <location>
        <begin position="109"/>
        <end position="126"/>
    </location>
</feature>
<evidence type="ECO:0000259" key="9">
    <source>
        <dbReference type="Pfam" id="PF13303"/>
    </source>
</evidence>
<dbReference type="InterPro" id="IPR003352">
    <property type="entry name" value="PTS_EIIC"/>
</dbReference>
<sequence>MKYSESTPVKDFLLNILNGVSIGIVAMLIPSAILGTFSSLFMNIPFFKTIYEMTNFVMILMPAVSGYIVGHMFEFTPIQSSSVALAAAVGAGNWSFKNGAFIVKGVGDVINLLIVIAIAVLFVHFIGSHLGSFTILLLPSLSVLIPGGIGYLILPYVHYVTTLIGEGVNAITKLQPIPMAILLAVIFAAMIVTPISTVGISTAIGLAGLGAGAAGVGITSLGFALCFYGWKVNGVGTSLAHFLGSPKFQMANMMSKPKLLIPPCINAAIMGFVASLLNIKGTPVSAGFGVSGGVSFLAAYKFMTPGITSILILLLVFIVLPLILGIVSKIVFIDILHFMRPDDFKVDVK</sequence>
<keyword evidence="11" id="KW-1185">Reference proteome</keyword>
<evidence type="ECO:0000256" key="2">
    <source>
        <dbReference type="ARBA" id="ARBA00022448"/>
    </source>
</evidence>
<feature type="transmembrane region" description="Helical" evidence="8">
    <location>
        <begin position="259"/>
        <end position="277"/>
    </location>
</feature>
<keyword evidence="5 8" id="KW-0812">Transmembrane</keyword>
<organism evidence="10 11">
    <name type="scientific">Xylocopilactobacillus apis</name>
    <dbReference type="NCBI Taxonomy" id="2932183"/>
    <lineage>
        <taxon>Bacteria</taxon>
        <taxon>Bacillati</taxon>
        <taxon>Bacillota</taxon>
        <taxon>Bacilli</taxon>
        <taxon>Lactobacillales</taxon>
        <taxon>Lactobacillaceae</taxon>
        <taxon>Xylocopilactobacillus</taxon>
    </lineage>
</organism>